<protein>
    <recommendedName>
        <fullName evidence="3">PNPLA domain-containing protein</fullName>
    </recommendedName>
</protein>
<dbReference type="SUPFAM" id="SSF52151">
    <property type="entry name" value="FabD/lysophospholipase-like"/>
    <property type="match status" value="1"/>
</dbReference>
<dbReference type="InterPro" id="IPR011990">
    <property type="entry name" value="TPR-like_helical_dom_sf"/>
</dbReference>
<proteinExistence type="predicted"/>
<dbReference type="SUPFAM" id="SSF48452">
    <property type="entry name" value="TPR-like"/>
    <property type="match status" value="1"/>
</dbReference>
<evidence type="ECO:0000313" key="2">
    <source>
        <dbReference type="Proteomes" id="UP000024533"/>
    </source>
</evidence>
<dbReference type="Gene3D" id="3.40.1090.10">
    <property type="entry name" value="Cytosolic phospholipase A2 catalytic domain"/>
    <property type="match status" value="1"/>
</dbReference>
<dbReference type="InterPro" id="IPR016035">
    <property type="entry name" value="Acyl_Trfase/lysoPLipase"/>
</dbReference>
<dbReference type="HOGENOM" id="CLU_1005403_0_0_1"/>
<sequence>MVSQNPFNHGGSSNALDREGLCLISLDGGSVQGLSSLYILKAIMDRLNAGRNDSHKVKPCEVFDLIGGTSTGGGRGRMPLYALAAESQLSLGRYEESLEQHKRILYVNSRTKDSGHSRQLKSQARLASTYLLIGVPFSQEVLARAYLANKETHKGVELLQHTVNVLKNTNLLHTTAPDLTLCEAYRCNGQTEGEMQLLEEFVARRNKLPVNNIYRIRSEIRLGMAYKEYGWPEEALPLLKEAVTILDRCAAEDNPDRVLAQQTLAELTGQSYQPLSTPTAVNKS</sequence>
<keyword evidence="2" id="KW-1185">Reference proteome</keyword>
<dbReference type="OrthoDB" id="1658288at2759"/>
<accession>A0A059IZZ0</accession>
<name>A0A059IZZ0_TRIIM</name>
<reference evidence="1 2" key="1">
    <citation type="submission" date="2014-02" db="EMBL/GenBank/DDBJ databases">
        <title>The Genome Sequence of Trichophyton interdigitale MR816.</title>
        <authorList>
            <consortium name="The Broad Institute Genomics Platform"/>
            <person name="Cuomo C.A."/>
            <person name="White T.C."/>
            <person name="Graser Y."/>
            <person name="Martinez-Rossi N."/>
            <person name="Heitman J."/>
            <person name="Young S.K."/>
            <person name="Zeng Q."/>
            <person name="Gargeya S."/>
            <person name="Abouelleil A."/>
            <person name="Alvarado L."/>
            <person name="Chapman S.B."/>
            <person name="Gainer-Dewar J."/>
            <person name="Goldberg J."/>
            <person name="Griggs A."/>
            <person name="Gujja S."/>
            <person name="Hansen M."/>
            <person name="Howarth C."/>
            <person name="Imamovic A."/>
            <person name="Larimer J."/>
            <person name="Martinez D."/>
            <person name="Murphy C."/>
            <person name="Pearson M.D."/>
            <person name="Persinoti G."/>
            <person name="Poon T."/>
            <person name="Priest M."/>
            <person name="Roberts A.D."/>
            <person name="Saif S."/>
            <person name="Shea T.D."/>
            <person name="Sykes S.N."/>
            <person name="Wortman J."/>
            <person name="Nusbaum C."/>
            <person name="Birren B."/>
        </authorList>
    </citation>
    <scope>NUCLEOTIDE SEQUENCE [LARGE SCALE GENOMIC DNA]</scope>
    <source>
        <strain evidence="1 2">MR816</strain>
    </source>
</reference>
<evidence type="ECO:0000313" key="1">
    <source>
        <dbReference type="EMBL" id="KDB21023.1"/>
    </source>
</evidence>
<dbReference type="STRING" id="1215338.A0A059IZZ0"/>
<dbReference type="AlphaFoldDB" id="A0A059IZZ0"/>
<dbReference type="EMBL" id="AOKY01000632">
    <property type="protein sequence ID" value="KDB21023.1"/>
    <property type="molecule type" value="Genomic_DNA"/>
</dbReference>
<evidence type="ECO:0008006" key="3">
    <source>
        <dbReference type="Google" id="ProtNLM"/>
    </source>
</evidence>
<comment type="caution">
    <text evidence="1">The sequence shown here is derived from an EMBL/GenBank/DDBJ whole genome shotgun (WGS) entry which is preliminary data.</text>
</comment>
<gene>
    <name evidence="1" type="ORF">H109_07037</name>
</gene>
<dbReference type="Gene3D" id="1.25.40.10">
    <property type="entry name" value="Tetratricopeptide repeat domain"/>
    <property type="match status" value="1"/>
</dbReference>
<dbReference type="Proteomes" id="UP000024533">
    <property type="component" value="Unassembled WGS sequence"/>
</dbReference>
<organism evidence="1 2">
    <name type="scientific">Trichophyton interdigitale (strain MR816)</name>
    <dbReference type="NCBI Taxonomy" id="1215338"/>
    <lineage>
        <taxon>Eukaryota</taxon>
        <taxon>Fungi</taxon>
        <taxon>Dikarya</taxon>
        <taxon>Ascomycota</taxon>
        <taxon>Pezizomycotina</taxon>
        <taxon>Eurotiomycetes</taxon>
        <taxon>Eurotiomycetidae</taxon>
        <taxon>Onygenales</taxon>
        <taxon>Arthrodermataceae</taxon>
        <taxon>Trichophyton</taxon>
    </lineage>
</organism>